<dbReference type="RefSeq" id="WP_185670760.1">
    <property type="nucleotide sequence ID" value="NZ_JACJVP010000031.1"/>
</dbReference>
<keyword evidence="2 5" id="KW-0812">Transmembrane</keyword>
<dbReference type="InterPro" id="IPR009908">
    <property type="entry name" value="Methylamine_util_MauE"/>
</dbReference>
<evidence type="ECO:0000256" key="4">
    <source>
        <dbReference type="ARBA" id="ARBA00023136"/>
    </source>
</evidence>
<evidence type="ECO:0000259" key="6">
    <source>
        <dbReference type="Pfam" id="PF07291"/>
    </source>
</evidence>
<dbReference type="Proteomes" id="UP000547209">
    <property type="component" value="Unassembled WGS sequence"/>
</dbReference>
<evidence type="ECO:0000256" key="5">
    <source>
        <dbReference type="SAM" id="Phobius"/>
    </source>
</evidence>
<evidence type="ECO:0000256" key="3">
    <source>
        <dbReference type="ARBA" id="ARBA00022989"/>
    </source>
</evidence>
<dbReference type="EMBL" id="JACJVP010000031">
    <property type="protein sequence ID" value="MBB6672905.1"/>
    <property type="molecule type" value="Genomic_DNA"/>
</dbReference>
<feature type="transmembrane region" description="Helical" evidence="5">
    <location>
        <begin position="124"/>
        <end position="141"/>
    </location>
</feature>
<evidence type="ECO:0000256" key="2">
    <source>
        <dbReference type="ARBA" id="ARBA00022692"/>
    </source>
</evidence>
<name>A0A7X0RSS5_9BACL</name>
<feature type="transmembrane region" description="Helical" evidence="5">
    <location>
        <begin position="72"/>
        <end position="89"/>
    </location>
</feature>
<reference evidence="7 8" key="1">
    <citation type="submission" date="2020-08" db="EMBL/GenBank/DDBJ databases">
        <title>Cohnella phylogeny.</title>
        <authorList>
            <person name="Dunlap C."/>
        </authorList>
    </citation>
    <scope>NUCLEOTIDE SEQUENCE [LARGE SCALE GENOMIC DNA]</scope>
    <source>
        <strain evidence="7 8">DSM 28246</strain>
    </source>
</reference>
<keyword evidence="3 5" id="KW-1133">Transmembrane helix</keyword>
<dbReference type="GO" id="GO:0016020">
    <property type="term" value="C:membrane"/>
    <property type="evidence" value="ECO:0007669"/>
    <property type="project" value="UniProtKB-SubCell"/>
</dbReference>
<feature type="transmembrane region" description="Helical" evidence="5">
    <location>
        <begin position="12"/>
        <end position="32"/>
    </location>
</feature>
<organism evidence="7 8">
    <name type="scientific">Cohnella nanjingensis</name>
    <dbReference type="NCBI Taxonomy" id="1387779"/>
    <lineage>
        <taxon>Bacteria</taxon>
        <taxon>Bacillati</taxon>
        <taxon>Bacillota</taxon>
        <taxon>Bacilli</taxon>
        <taxon>Bacillales</taxon>
        <taxon>Paenibacillaceae</taxon>
        <taxon>Cohnella</taxon>
    </lineage>
</organism>
<sequence length="178" mass="18440">MEWIALGIDYVAAVAFLASGYAKAAGFANFAMEIIAHRIVPARAASGIAIAVLAAEFGLGLAFCAGDVGPRGIKEAAAVALLLLFTGLTRRRHRTQRRREGAGDACGCFGAHHPLSRFPLQRNAALIVLLLAGGFIGRGALPLPAAGLFAGAVVCAVLALETLKLAYETGRRRSDVSA</sequence>
<protein>
    <recommendedName>
        <fullName evidence="6">Methylamine utilisation protein MauE domain-containing protein</fullName>
    </recommendedName>
</protein>
<keyword evidence="4 5" id="KW-0472">Membrane</keyword>
<accession>A0A7X0RSS5</accession>
<keyword evidence="8" id="KW-1185">Reference proteome</keyword>
<proteinExistence type="predicted"/>
<evidence type="ECO:0000313" key="7">
    <source>
        <dbReference type="EMBL" id="MBB6672905.1"/>
    </source>
</evidence>
<gene>
    <name evidence="7" type="ORF">H7C19_19670</name>
</gene>
<evidence type="ECO:0000313" key="8">
    <source>
        <dbReference type="Proteomes" id="UP000547209"/>
    </source>
</evidence>
<dbReference type="AlphaFoldDB" id="A0A7X0RSS5"/>
<evidence type="ECO:0000256" key="1">
    <source>
        <dbReference type="ARBA" id="ARBA00004141"/>
    </source>
</evidence>
<comment type="caution">
    <text evidence="7">The sequence shown here is derived from an EMBL/GenBank/DDBJ whole genome shotgun (WGS) entry which is preliminary data.</text>
</comment>
<feature type="transmembrane region" description="Helical" evidence="5">
    <location>
        <begin position="44"/>
        <end position="66"/>
    </location>
</feature>
<dbReference type="GO" id="GO:0030416">
    <property type="term" value="P:methylamine metabolic process"/>
    <property type="evidence" value="ECO:0007669"/>
    <property type="project" value="InterPro"/>
</dbReference>
<feature type="domain" description="Methylamine utilisation protein MauE" evidence="6">
    <location>
        <begin position="1"/>
        <end position="134"/>
    </location>
</feature>
<comment type="subcellular location">
    <subcellularLocation>
        <location evidence="1">Membrane</location>
        <topology evidence="1">Multi-pass membrane protein</topology>
    </subcellularLocation>
</comment>
<dbReference type="Pfam" id="PF07291">
    <property type="entry name" value="MauE"/>
    <property type="match status" value="1"/>
</dbReference>
<feature type="transmembrane region" description="Helical" evidence="5">
    <location>
        <begin position="147"/>
        <end position="167"/>
    </location>
</feature>